<keyword evidence="2" id="KW-1185">Reference proteome</keyword>
<dbReference type="Proteomes" id="UP000315295">
    <property type="component" value="Unassembled WGS sequence"/>
</dbReference>
<evidence type="ECO:0000313" key="1">
    <source>
        <dbReference type="EMBL" id="TQD69237.1"/>
    </source>
</evidence>
<proteinExistence type="predicted"/>
<dbReference type="PANTHER" id="PTHR36380:SF1">
    <property type="entry name" value="OS01G0755100 PROTEIN"/>
    <property type="match status" value="1"/>
</dbReference>
<dbReference type="InterPro" id="IPR038777">
    <property type="entry name" value="At4g18490-like"/>
</dbReference>
<name>A0A540K4V9_MALBA</name>
<reference evidence="1 2" key="1">
    <citation type="journal article" date="2019" name="G3 (Bethesda)">
        <title>Sequencing of a Wild Apple (Malus baccata) Genome Unravels the Differences Between Cultivated and Wild Apple Species Regarding Disease Resistance and Cold Tolerance.</title>
        <authorList>
            <person name="Chen X."/>
        </authorList>
    </citation>
    <scope>NUCLEOTIDE SEQUENCE [LARGE SCALE GENOMIC DNA]</scope>
    <source>
        <strain evidence="2">cv. Shandingzi</strain>
        <tissue evidence="1">Leaves</tissue>
    </source>
</reference>
<dbReference type="AlphaFoldDB" id="A0A540K4V9"/>
<accession>A0A540K4V9</accession>
<evidence type="ECO:0000313" key="2">
    <source>
        <dbReference type="Proteomes" id="UP000315295"/>
    </source>
</evidence>
<comment type="caution">
    <text evidence="1">The sequence shown here is derived from an EMBL/GenBank/DDBJ whole genome shotgun (WGS) entry which is preliminary data.</text>
</comment>
<dbReference type="EMBL" id="VIEB01004323">
    <property type="protein sequence ID" value="TQD69237.1"/>
    <property type="molecule type" value="Genomic_DNA"/>
</dbReference>
<gene>
    <name evidence="1" type="ORF">C1H46_045230</name>
</gene>
<sequence length="206" mass="22401">MCQPSLIGAKYLSSGIKRIDTIRLRRAIEQGVVVTNANDAQIGSKLPETPALVDKETKAKHVISGRHGEISSSQANPSSLIEKTIKPSAQTCVNPKSMLSSMESMRNSRIITVEGSKLCPDKPAKKKTKLSTLNISKYGASVIIPMFQFFSVRKCFGCDFECFDVSKCRNIGGSKVSSNNASRKTCGNFKEPSEVCCFRTGSQPTL</sequence>
<organism evidence="1 2">
    <name type="scientific">Malus baccata</name>
    <name type="common">Siberian crab apple</name>
    <name type="synonym">Pyrus baccata</name>
    <dbReference type="NCBI Taxonomy" id="106549"/>
    <lineage>
        <taxon>Eukaryota</taxon>
        <taxon>Viridiplantae</taxon>
        <taxon>Streptophyta</taxon>
        <taxon>Embryophyta</taxon>
        <taxon>Tracheophyta</taxon>
        <taxon>Spermatophyta</taxon>
        <taxon>Magnoliopsida</taxon>
        <taxon>eudicotyledons</taxon>
        <taxon>Gunneridae</taxon>
        <taxon>Pentapetalae</taxon>
        <taxon>rosids</taxon>
        <taxon>fabids</taxon>
        <taxon>Rosales</taxon>
        <taxon>Rosaceae</taxon>
        <taxon>Amygdaloideae</taxon>
        <taxon>Maleae</taxon>
        <taxon>Malus</taxon>
    </lineage>
</organism>
<dbReference type="PANTHER" id="PTHR36380">
    <property type="entry name" value="BNAA03G58330D PROTEIN"/>
    <property type="match status" value="1"/>
</dbReference>
<protein>
    <submittedName>
        <fullName evidence="1">Uncharacterized protein</fullName>
    </submittedName>
</protein>